<sequence length="364" mass="42914">MLVTFSLCMIVKNEEDTLDRCLDSVAEIMDEIIIVDTGSTDRTKEIARRYTDCVYDFEWIEDFAAARNYTFGLATQSYIFWLDADDVLEEPDQIKLMELKNALEPDIDTVSMEYHLAFDEFGNVTSKLRRNRLVKRENHFRWIGAVHEYLEVYGKAIHSDIAVTHRSVRHDSDRNLKIYENRLEKGETFSPRDIFYFANELKDHSQTERAIHYYEKFLDSGQGWVEDCYSACGRMADCYHMQGDQEKELEAVLRSFHYGKPRAEFCCRLGFYFLQNQNLETAIYWYTQATCDTDINSRWVLSNQAVYTWLPHLQLCVCYDRIGNYELAQFHNEKAAAFRPEDPRILYNRTYLAKRLSGEEAQIN</sequence>
<organism evidence="2 3">
    <name type="scientific">Paenibacillus vini</name>
    <dbReference type="NCBI Taxonomy" id="1476024"/>
    <lineage>
        <taxon>Bacteria</taxon>
        <taxon>Bacillati</taxon>
        <taxon>Bacillota</taxon>
        <taxon>Bacilli</taxon>
        <taxon>Bacillales</taxon>
        <taxon>Paenibacillaceae</taxon>
        <taxon>Paenibacillus</taxon>
    </lineage>
</organism>
<dbReference type="InterPro" id="IPR001173">
    <property type="entry name" value="Glyco_trans_2-like"/>
</dbReference>
<feature type="domain" description="Glycosyltransferase 2-like" evidence="1">
    <location>
        <begin position="6"/>
        <end position="117"/>
    </location>
</feature>
<dbReference type="Gene3D" id="3.90.550.10">
    <property type="entry name" value="Spore Coat Polysaccharide Biosynthesis Protein SpsA, Chain A"/>
    <property type="match status" value="1"/>
</dbReference>
<dbReference type="InterPro" id="IPR029044">
    <property type="entry name" value="Nucleotide-diphossugar_trans"/>
</dbReference>
<dbReference type="SUPFAM" id="SSF53448">
    <property type="entry name" value="Nucleotide-diphospho-sugar transferases"/>
    <property type="match status" value="1"/>
</dbReference>
<dbReference type="Proteomes" id="UP000679992">
    <property type="component" value="Unassembled WGS sequence"/>
</dbReference>
<evidence type="ECO:0000259" key="1">
    <source>
        <dbReference type="Pfam" id="PF00535"/>
    </source>
</evidence>
<name>A0ABQ4M8B7_9BACL</name>
<evidence type="ECO:0000313" key="3">
    <source>
        <dbReference type="Proteomes" id="UP000679992"/>
    </source>
</evidence>
<reference evidence="2 3" key="1">
    <citation type="submission" date="2021-03" db="EMBL/GenBank/DDBJ databases">
        <title>Antimicrobial resistance genes in bacteria isolated from Japanese honey, and their potential for conferring macrolide and lincosamide resistance in the American foulbrood pathogen Paenibacillus larvae.</title>
        <authorList>
            <person name="Okamoto M."/>
            <person name="Kumagai M."/>
            <person name="Kanamori H."/>
            <person name="Takamatsu D."/>
        </authorList>
    </citation>
    <scope>NUCLEOTIDE SEQUENCE [LARGE SCALE GENOMIC DNA]</scope>
    <source>
        <strain evidence="2 3">J42TS3</strain>
    </source>
</reference>
<protein>
    <submittedName>
        <fullName evidence="2">Beta 1,4 glucosyltransferase</fullName>
    </submittedName>
</protein>
<evidence type="ECO:0000313" key="2">
    <source>
        <dbReference type="EMBL" id="GIP52192.1"/>
    </source>
</evidence>
<dbReference type="Pfam" id="PF00535">
    <property type="entry name" value="Glycos_transf_2"/>
    <property type="match status" value="1"/>
</dbReference>
<dbReference type="SUPFAM" id="SSF81901">
    <property type="entry name" value="HCP-like"/>
    <property type="match status" value="1"/>
</dbReference>
<gene>
    <name evidence="2" type="ORF">J42TS3_12270</name>
</gene>
<comment type="caution">
    <text evidence="2">The sequence shown here is derived from an EMBL/GenBank/DDBJ whole genome shotgun (WGS) entry which is preliminary data.</text>
</comment>
<dbReference type="Gene3D" id="1.25.40.10">
    <property type="entry name" value="Tetratricopeptide repeat domain"/>
    <property type="match status" value="1"/>
</dbReference>
<proteinExistence type="predicted"/>
<dbReference type="CDD" id="cd02511">
    <property type="entry name" value="Beta4Glucosyltransferase"/>
    <property type="match status" value="1"/>
</dbReference>
<dbReference type="InterPro" id="IPR011990">
    <property type="entry name" value="TPR-like_helical_dom_sf"/>
</dbReference>
<accession>A0ABQ4M8B7</accession>
<dbReference type="PANTHER" id="PTHR43630:SF2">
    <property type="entry name" value="GLYCOSYLTRANSFERASE"/>
    <property type="match status" value="1"/>
</dbReference>
<dbReference type="EMBL" id="BOSL01000003">
    <property type="protein sequence ID" value="GIP52192.1"/>
    <property type="molecule type" value="Genomic_DNA"/>
</dbReference>
<keyword evidence="3" id="KW-1185">Reference proteome</keyword>
<dbReference type="PANTHER" id="PTHR43630">
    <property type="entry name" value="POLY-BETA-1,6-N-ACETYL-D-GLUCOSAMINE SYNTHASE"/>
    <property type="match status" value="1"/>
</dbReference>